<feature type="compositionally biased region" description="Basic and acidic residues" evidence="1">
    <location>
        <begin position="1"/>
        <end position="10"/>
    </location>
</feature>
<protein>
    <submittedName>
        <fullName evidence="2">Uncharacterized protein</fullName>
    </submittedName>
</protein>
<accession>A0AAV7WBA8</accession>
<dbReference type="AlphaFoldDB" id="A0AAV7WBA8"/>
<gene>
    <name evidence="2" type="ORF">NDU88_006685</name>
</gene>
<sequence length="80" mass="8557">MRGWRRREWVTPEQTGPGVDRGPVVRRTRHREPGYRCTDSGSATSEGSAETQAPEEVGLGAALGRRGPVPMGAPNAMGTP</sequence>
<evidence type="ECO:0000313" key="2">
    <source>
        <dbReference type="EMBL" id="KAJ1211325.1"/>
    </source>
</evidence>
<proteinExistence type="predicted"/>
<dbReference type="Proteomes" id="UP001066276">
    <property type="component" value="Chromosome 1_2"/>
</dbReference>
<evidence type="ECO:0000313" key="3">
    <source>
        <dbReference type="Proteomes" id="UP001066276"/>
    </source>
</evidence>
<keyword evidence="3" id="KW-1185">Reference proteome</keyword>
<organism evidence="2 3">
    <name type="scientific">Pleurodeles waltl</name>
    <name type="common">Iberian ribbed newt</name>
    <dbReference type="NCBI Taxonomy" id="8319"/>
    <lineage>
        <taxon>Eukaryota</taxon>
        <taxon>Metazoa</taxon>
        <taxon>Chordata</taxon>
        <taxon>Craniata</taxon>
        <taxon>Vertebrata</taxon>
        <taxon>Euteleostomi</taxon>
        <taxon>Amphibia</taxon>
        <taxon>Batrachia</taxon>
        <taxon>Caudata</taxon>
        <taxon>Salamandroidea</taxon>
        <taxon>Salamandridae</taxon>
        <taxon>Pleurodelinae</taxon>
        <taxon>Pleurodeles</taxon>
    </lineage>
</organism>
<evidence type="ECO:0000256" key="1">
    <source>
        <dbReference type="SAM" id="MobiDB-lite"/>
    </source>
</evidence>
<dbReference type="EMBL" id="JANPWB010000002">
    <property type="protein sequence ID" value="KAJ1211325.1"/>
    <property type="molecule type" value="Genomic_DNA"/>
</dbReference>
<feature type="compositionally biased region" description="Polar residues" evidence="1">
    <location>
        <begin position="39"/>
        <end position="51"/>
    </location>
</feature>
<name>A0AAV7WBA8_PLEWA</name>
<reference evidence="2" key="1">
    <citation type="journal article" date="2022" name="bioRxiv">
        <title>Sequencing and chromosome-scale assembly of the giantPleurodeles waltlgenome.</title>
        <authorList>
            <person name="Brown T."/>
            <person name="Elewa A."/>
            <person name="Iarovenko S."/>
            <person name="Subramanian E."/>
            <person name="Araus A.J."/>
            <person name="Petzold A."/>
            <person name="Susuki M."/>
            <person name="Suzuki K.-i.T."/>
            <person name="Hayashi T."/>
            <person name="Toyoda A."/>
            <person name="Oliveira C."/>
            <person name="Osipova E."/>
            <person name="Leigh N.D."/>
            <person name="Simon A."/>
            <person name="Yun M.H."/>
        </authorList>
    </citation>
    <scope>NUCLEOTIDE SEQUENCE</scope>
    <source>
        <strain evidence="2">20211129_DDA</strain>
        <tissue evidence="2">Liver</tissue>
    </source>
</reference>
<feature type="region of interest" description="Disordered" evidence="1">
    <location>
        <begin position="1"/>
        <end position="80"/>
    </location>
</feature>
<comment type="caution">
    <text evidence="2">The sequence shown here is derived from an EMBL/GenBank/DDBJ whole genome shotgun (WGS) entry which is preliminary data.</text>
</comment>